<keyword evidence="5 11" id="KW-0671">Queuosine biosynthesis</keyword>
<evidence type="ECO:0000313" key="14">
    <source>
        <dbReference type="EMBL" id="VFK70390.1"/>
    </source>
</evidence>
<evidence type="ECO:0000256" key="1">
    <source>
        <dbReference type="ARBA" id="ARBA00005061"/>
    </source>
</evidence>
<dbReference type="GO" id="GO:0008616">
    <property type="term" value="P:tRNA queuosine(34) biosynthetic process"/>
    <property type="evidence" value="ECO:0007669"/>
    <property type="project" value="UniProtKB-UniRule"/>
</dbReference>
<comment type="catalytic activity">
    <reaction evidence="10 11">
        <text>7-carboxy-7-carbaguanine + NH4(+) + 2 ATP = 7-cyano-7-carbaguanine + 2 AMP + 2 diphosphate + 2 H(+)</text>
        <dbReference type="Rhea" id="RHEA:27982"/>
        <dbReference type="ChEBI" id="CHEBI:15378"/>
        <dbReference type="ChEBI" id="CHEBI:28938"/>
        <dbReference type="ChEBI" id="CHEBI:30616"/>
        <dbReference type="ChEBI" id="CHEBI:33019"/>
        <dbReference type="ChEBI" id="CHEBI:45075"/>
        <dbReference type="ChEBI" id="CHEBI:61036"/>
        <dbReference type="ChEBI" id="CHEBI:456215"/>
        <dbReference type="EC" id="6.3.4.20"/>
    </reaction>
</comment>
<dbReference type="Gene3D" id="3.40.50.620">
    <property type="entry name" value="HUPs"/>
    <property type="match status" value="1"/>
</dbReference>
<dbReference type="PANTHER" id="PTHR42914:SF1">
    <property type="entry name" value="7-CYANO-7-DEAZAGUANINE SYNTHASE"/>
    <property type="match status" value="1"/>
</dbReference>
<keyword evidence="7 11" id="KW-0067">ATP-binding</keyword>
<reference evidence="14" key="1">
    <citation type="submission" date="2019-02" db="EMBL/GenBank/DDBJ databases">
        <authorList>
            <person name="Gruber-Vodicka R. H."/>
            <person name="Seah K. B. B."/>
        </authorList>
    </citation>
    <scope>NUCLEOTIDE SEQUENCE</scope>
    <source>
        <strain evidence="14">BECK_BY19</strain>
        <strain evidence="13">BECK_BY8</strain>
    </source>
</reference>
<evidence type="ECO:0000256" key="6">
    <source>
        <dbReference type="ARBA" id="ARBA00022833"/>
    </source>
</evidence>
<dbReference type="GO" id="GO:0016879">
    <property type="term" value="F:ligase activity, forming carbon-nitrogen bonds"/>
    <property type="evidence" value="ECO:0007669"/>
    <property type="project" value="UniProtKB-UniRule"/>
</dbReference>
<evidence type="ECO:0000256" key="2">
    <source>
        <dbReference type="ARBA" id="ARBA00022598"/>
    </source>
</evidence>
<dbReference type="GO" id="GO:0008270">
    <property type="term" value="F:zinc ion binding"/>
    <property type="evidence" value="ECO:0007669"/>
    <property type="project" value="UniProtKB-UniRule"/>
</dbReference>
<dbReference type="EC" id="6.3.4.20" evidence="9 11"/>
<dbReference type="AlphaFoldDB" id="A0A451AWG8"/>
<evidence type="ECO:0000256" key="11">
    <source>
        <dbReference type="HAMAP-Rule" id="MF_01633"/>
    </source>
</evidence>
<dbReference type="CDD" id="cd01995">
    <property type="entry name" value="QueC-like"/>
    <property type="match status" value="1"/>
</dbReference>
<dbReference type="SUPFAM" id="SSF52402">
    <property type="entry name" value="Adenine nucleotide alpha hydrolases-like"/>
    <property type="match status" value="1"/>
</dbReference>
<evidence type="ECO:0000256" key="4">
    <source>
        <dbReference type="ARBA" id="ARBA00022741"/>
    </source>
</evidence>
<dbReference type="Pfam" id="PF06508">
    <property type="entry name" value="QueC"/>
    <property type="match status" value="1"/>
</dbReference>
<accession>A0A451AWG8</accession>
<dbReference type="GO" id="GO:0005524">
    <property type="term" value="F:ATP binding"/>
    <property type="evidence" value="ECO:0007669"/>
    <property type="project" value="UniProtKB-UniRule"/>
</dbReference>
<name>A0A451AWG8_9GAMM</name>
<dbReference type="InterPro" id="IPR014729">
    <property type="entry name" value="Rossmann-like_a/b/a_fold"/>
</dbReference>
<comment type="function">
    <text evidence="11">Catalyzes the ATP-dependent conversion of 7-carboxy-7-deazaguanine (CDG) to 7-cyano-7-deazaguanine (preQ(0)).</text>
</comment>
<protein>
    <recommendedName>
        <fullName evidence="9 11">7-cyano-7-deazaguanine synthase</fullName>
        <ecNumber evidence="9 11">6.3.4.20</ecNumber>
    </recommendedName>
    <alternativeName>
        <fullName evidence="11">7-cyano-7-carbaguanine synthase</fullName>
    </alternativeName>
    <alternativeName>
        <fullName evidence="11">PreQ(0) synthase</fullName>
    </alternativeName>
    <alternativeName>
        <fullName evidence="11">Queuosine biosynthesis protein QueC</fullName>
    </alternativeName>
</protein>
<feature type="binding site" evidence="11">
    <location>
        <position position="268"/>
    </location>
    <ligand>
        <name>Zn(2+)</name>
        <dbReference type="ChEBI" id="CHEBI:29105"/>
    </ligand>
</feature>
<keyword evidence="2 11" id="KW-0436">Ligase</keyword>
<feature type="binding site" evidence="11">
    <location>
        <begin position="79"/>
        <end position="89"/>
    </location>
    <ligand>
        <name>ATP</name>
        <dbReference type="ChEBI" id="CHEBI:30616"/>
    </ligand>
</feature>
<feature type="binding site" evidence="11">
    <location>
        <position position="271"/>
    </location>
    <ligand>
        <name>Zn(2+)</name>
        <dbReference type="ChEBI" id="CHEBI:29105"/>
    </ligand>
</feature>
<keyword evidence="3 11" id="KW-0479">Metal-binding</keyword>
<comment type="similarity">
    <text evidence="8 11">Belongs to the QueC family.</text>
</comment>
<evidence type="ECO:0000256" key="3">
    <source>
        <dbReference type="ARBA" id="ARBA00022723"/>
    </source>
</evidence>
<proteinExistence type="inferred from homology"/>
<dbReference type="UniPathway" id="UPA00391"/>
<dbReference type="NCBIfam" id="TIGR00364">
    <property type="entry name" value="7-cyano-7-deazaguanine synthase QueC"/>
    <property type="match status" value="1"/>
</dbReference>
<feature type="compositionally biased region" description="Polar residues" evidence="12">
    <location>
        <begin position="44"/>
        <end position="53"/>
    </location>
</feature>
<feature type="binding site" evidence="11">
    <location>
        <position position="258"/>
    </location>
    <ligand>
        <name>Zn(2+)</name>
        <dbReference type="ChEBI" id="CHEBI:29105"/>
    </ligand>
</feature>
<dbReference type="PANTHER" id="PTHR42914">
    <property type="entry name" value="7-CYANO-7-DEAZAGUANINE SYNTHASE"/>
    <property type="match status" value="1"/>
</dbReference>
<dbReference type="EMBL" id="CAADFZ010000023">
    <property type="protein sequence ID" value="VFK62269.1"/>
    <property type="molecule type" value="Genomic_DNA"/>
</dbReference>
<evidence type="ECO:0000256" key="8">
    <source>
        <dbReference type="ARBA" id="ARBA00037993"/>
    </source>
</evidence>
<gene>
    <name evidence="11" type="primary">queC</name>
    <name evidence="13" type="ORF">BECKUNK1418G_GA0071005_102310</name>
    <name evidence="14" type="ORF">BECKUNK1418H_GA0071006_102810</name>
</gene>
<evidence type="ECO:0000256" key="7">
    <source>
        <dbReference type="ARBA" id="ARBA00022840"/>
    </source>
</evidence>
<evidence type="ECO:0000256" key="9">
    <source>
        <dbReference type="ARBA" id="ARBA00039149"/>
    </source>
</evidence>
<feature type="binding site" evidence="11">
    <location>
        <position position="274"/>
    </location>
    <ligand>
        <name>Zn(2+)</name>
        <dbReference type="ChEBI" id="CHEBI:29105"/>
    </ligand>
</feature>
<organism evidence="14">
    <name type="scientific">Candidatus Kentrum sp. UNK</name>
    <dbReference type="NCBI Taxonomy" id="2126344"/>
    <lineage>
        <taxon>Bacteria</taxon>
        <taxon>Pseudomonadati</taxon>
        <taxon>Pseudomonadota</taxon>
        <taxon>Gammaproteobacteria</taxon>
        <taxon>Candidatus Kentrum</taxon>
    </lineage>
</organism>
<sequence>MSFESKAQQSEMAFADGFHGRLNSISELDDDGANFAPKGHHVQESANETSPDTDTGKAKLGMTMNHPSRITNRPAIILLSGGLDSATCLAIAKSERFSCHALSFDYGQRHLAELAAARRIADASDISAHKVLRIDLAEICHSALTDRALAVPQRPEAGIPITYVPARNTILLSIALGWAETIGACDIFIGVNAIDYSGYPDCRPGFIRAFAHVANLGTKAGIEGEEFTIHAPLMEMGKADIIRKGLALGVDFAATVSCYQADDKGHACGACEACRLRRAGFEAIGVPDPTRYVSGSVE</sequence>
<comment type="pathway">
    <text evidence="1 11">Purine metabolism; 7-cyano-7-deazaguanine biosynthesis.</text>
</comment>
<feature type="region of interest" description="Disordered" evidence="12">
    <location>
        <begin position="29"/>
        <end position="57"/>
    </location>
</feature>
<keyword evidence="6 11" id="KW-0862">Zinc</keyword>
<comment type="cofactor">
    <cofactor evidence="11">
        <name>Zn(2+)</name>
        <dbReference type="ChEBI" id="CHEBI:29105"/>
    </cofactor>
    <text evidence="11">Binds 1 zinc ion per subunit.</text>
</comment>
<evidence type="ECO:0000256" key="10">
    <source>
        <dbReference type="ARBA" id="ARBA00047890"/>
    </source>
</evidence>
<dbReference type="HAMAP" id="MF_01633">
    <property type="entry name" value="QueC"/>
    <property type="match status" value="1"/>
</dbReference>
<evidence type="ECO:0000256" key="5">
    <source>
        <dbReference type="ARBA" id="ARBA00022785"/>
    </source>
</evidence>
<evidence type="ECO:0000256" key="12">
    <source>
        <dbReference type="SAM" id="MobiDB-lite"/>
    </source>
</evidence>
<dbReference type="EMBL" id="CAADGD010000028">
    <property type="protein sequence ID" value="VFK70390.1"/>
    <property type="molecule type" value="Genomic_DNA"/>
</dbReference>
<keyword evidence="4 11" id="KW-0547">Nucleotide-binding</keyword>
<evidence type="ECO:0000313" key="13">
    <source>
        <dbReference type="EMBL" id="VFK62269.1"/>
    </source>
</evidence>
<dbReference type="InterPro" id="IPR018317">
    <property type="entry name" value="QueC"/>
</dbReference>